<sequence>MSENHTVVSASTFVNSIGINTKGSTYSDGYKNSSLILESLEYLGVNKVRDSFAEHGKASPIVDAMADAGVQFDFRVTYTLPAKGDEGIEGHIAGLKAFMAKHPGSVIAIEGVNEANVNSVSFNGMVGLDAAIAFQKALYTAVKAEPELAGVTVINLSLAYDNIADYAKLGDLGKYSDAANAHTYTHTGKDADSQVEYTLGLAQGASIGDRLIVTETGHTTLKSEPGIGTSETAQAKLLLSDLLLSYENGASETYIYELFDNEASRPRGEKEVYFGLFEQDGTPKEAAIALHNLTTILGFGDDGTADGVLDVDYTLTGQPSDTHTMLMEKSGGVYDLVVWRDALVFNDITDTDITNPPKTVTVNLGRVESIIRIYDPMQGLTPIAVYQNVSEFTIPLSDSPLIIEVGAPEAVHEPVTTVDADLTMAAADFVSQMHKLDDAQGLETVTLTDGNVLAVSSVETMAYMIANYGALLAKVQGGFSFSVTYGEAQWTKVQEFDSAGKLTLTTDYGIEGGIPVSKVNYYTDGSHETWNYYIKGQDYATIHQKFDANGNLTLLERMHKDGSFNYREIRSADGTKEYMYYNAVGKLVNDVTVAPDSTNTTLTYDPVTGNLLTKMVSEPDGDIFTTQYTNGVRTVYAVTSNEGWKQQITYDPATGQMLTDYVVQANGSATNKTYVDGVLTKLNTKNADGTFDNWSYNIKGQAYETIHQKNDAAGNITLIERMRADGTYEYREVRAADGSKEFFYYNAAGKLVTDVQVASDGTSTTFTYDPASEQIISKVVKETDGDVFTSQYTNGVRTLYAVTSHEGWKQQITYDAKTGVILVDYKLNADGSAVNKTYVAGVLTKQNTQNADGTYDSWNYNITGQTYVSIHQKSDANGNVTLIERLHADGTYDYREVRAADGSKQYLYYDTAGRVLNDVQVAADGTNTTFKYDPASGSVISKMVKEPDGDLFTSTYVNGVRTLYVATSHEGWKQTITYDAKTGIMLTDYLANADGSATNKTYVGGVLTKVNTQNVDGTLDNWSYNIKGQAYVTIHQKNDAAGNILLIERLHTDGTYDYREVRSTDGTREYMYYDTAGRLQNDVTVAPDGTNTTLKYDVASGDMISKMVKEPDGDLFTTNYTDGIRTGYSYVGHLGDKQTTTYDKAGVMLTDYVLNTDGSATNKTYVGGELMKQNILNADGTMDNWAYNVTGKTYVTEHQSTDASGKVTAIDRFHADGSYDYKEQRFADGSKDVSTYDAKGTLLYNSEIEADGSRVVHAYKQDGTGQVWSDHMSAGGTILSRDISHTDGRHDLYAYANGQTLDGGAGNDTFYFRTTSDGKMLYEGGKDTVFNFNNDASGPDYIDIDSNWAANFDDLNMTQQGNDVLIAFNDQNSILIKQSTVSALQQHHDYFVFS</sequence>
<dbReference type="SUPFAM" id="SSF51445">
    <property type="entry name" value="(Trans)glycosidases"/>
    <property type="match status" value="1"/>
</dbReference>
<dbReference type="Proteomes" id="UP000435138">
    <property type="component" value="Unassembled WGS sequence"/>
</dbReference>
<dbReference type="RefSeq" id="WP_153358168.1">
    <property type="nucleotide sequence ID" value="NZ_JAYKOO010000004.1"/>
</dbReference>
<dbReference type="InterPro" id="IPR017853">
    <property type="entry name" value="GH"/>
</dbReference>
<comment type="caution">
    <text evidence="1">The sequence shown here is derived from an EMBL/GenBank/DDBJ whole genome shotgun (WGS) entry which is preliminary data.</text>
</comment>
<evidence type="ECO:0000313" key="1">
    <source>
        <dbReference type="EMBL" id="MQY48928.1"/>
    </source>
</evidence>
<dbReference type="Gene3D" id="3.90.930.1">
    <property type="match status" value="5"/>
</dbReference>
<proteinExistence type="predicted"/>
<reference evidence="1 2" key="1">
    <citation type="submission" date="2019-11" db="EMBL/GenBank/DDBJ databases">
        <title>Genome analysis of Rhizobacterium cereale a novel genus and species isolated from maize roots in North Spain.</title>
        <authorList>
            <person name="Menendez E."/>
            <person name="Flores-Felix J.D."/>
            <person name="Ramirez-Bahena M.-H."/>
            <person name="Igual J.M."/>
            <person name="Garcia-Fraile P."/>
            <person name="Peix A."/>
            <person name="Velazquez E."/>
        </authorList>
    </citation>
    <scope>NUCLEOTIDE SEQUENCE [LARGE SCALE GENOMIC DNA]</scope>
    <source>
        <strain evidence="1 2">RZME27</strain>
    </source>
</reference>
<accession>A0A6A8AGC7</accession>
<evidence type="ECO:0008006" key="3">
    <source>
        <dbReference type="Google" id="ProtNLM"/>
    </source>
</evidence>
<name>A0A6A8AGC7_9HYPH</name>
<keyword evidence="2" id="KW-1185">Reference proteome</keyword>
<gene>
    <name evidence="1" type="ORF">GAO09_23105</name>
</gene>
<dbReference type="EMBL" id="WIXI01000049">
    <property type="protein sequence ID" value="MQY48928.1"/>
    <property type="molecule type" value="Genomic_DNA"/>
</dbReference>
<protein>
    <recommendedName>
        <fullName evidence="3">RHS repeat protein</fullName>
    </recommendedName>
</protein>
<organism evidence="1 2">
    <name type="scientific">Endobacterium cereale</name>
    <dbReference type="NCBI Taxonomy" id="2663029"/>
    <lineage>
        <taxon>Bacteria</taxon>
        <taxon>Pseudomonadati</taxon>
        <taxon>Pseudomonadota</taxon>
        <taxon>Alphaproteobacteria</taxon>
        <taxon>Hyphomicrobiales</taxon>
        <taxon>Rhizobiaceae</taxon>
        <taxon>Endobacterium</taxon>
    </lineage>
</organism>
<evidence type="ECO:0000313" key="2">
    <source>
        <dbReference type="Proteomes" id="UP000435138"/>
    </source>
</evidence>